<dbReference type="Proteomes" id="UP000023152">
    <property type="component" value="Unassembled WGS sequence"/>
</dbReference>
<proteinExistence type="predicted"/>
<comment type="caution">
    <text evidence="2">The sequence shown here is derived from an EMBL/GenBank/DDBJ whole genome shotgun (WGS) entry which is preliminary data.</text>
</comment>
<keyword evidence="3" id="KW-1185">Reference proteome</keyword>
<dbReference type="EMBL" id="ASPP01013746">
    <property type="protein sequence ID" value="ETO19360.1"/>
    <property type="molecule type" value="Genomic_DNA"/>
</dbReference>
<protein>
    <recommendedName>
        <fullName evidence="4">NACHT domain-containing protein</fullName>
    </recommendedName>
</protein>
<feature type="compositionally biased region" description="Basic and acidic residues" evidence="1">
    <location>
        <begin position="107"/>
        <end position="121"/>
    </location>
</feature>
<organism evidence="2 3">
    <name type="scientific">Reticulomyxa filosa</name>
    <dbReference type="NCBI Taxonomy" id="46433"/>
    <lineage>
        <taxon>Eukaryota</taxon>
        <taxon>Sar</taxon>
        <taxon>Rhizaria</taxon>
        <taxon>Retaria</taxon>
        <taxon>Foraminifera</taxon>
        <taxon>Monothalamids</taxon>
        <taxon>Reticulomyxidae</taxon>
        <taxon>Reticulomyxa</taxon>
    </lineage>
</organism>
<sequence>MVQFVYEQLCKFTPEKTKGKAIHVILYEYYKRYIIGDKNPASCADFALLLQESRKQEMEEDIAISQALETYIPLQANKYPHVDGEENEKNDSFDCHQHVIEFLEEKEPSEEKKIEQQEQKRKVMVTQGKSGSGKSIFCRHLEETLWNNYIHDSKQPIPVYISFPK</sequence>
<evidence type="ECO:0008006" key="4">
    <source>
        <dbReference type="Google" id="ProtNLM"/>
    </source>
</evidence>
<evidence type="ECO:0000256" key="1">
    <source>
        <dbReference type="SAM" id="MobiDB-lite"/>
    </source>
</evidence>
<feature type="region of interest" description="Disordered" evidence="1">
    <location>
        <begin position="107"/>
        <end position="127"/>
    </location>
</feature>
<evidence type="ECO:0000313" key="3">
    <source>
        <dbReference type="Proteomes" id="UP000023152"/>
    </source>
</evidence>
<reference evidence="2 3" key="1">
    <citation type="journal article" date="2013" name="Curr. Biol.">
        <title>The Genome of the Foraminiferan Reticulomyxa filosa.</title>
        <authorList>
            <person name="Glockner G."/>
            <person name="Hulsmann N."/>
            <person name="Schleicher M."/>
            <person name="Noegel A.A."/>
            <person name="Eichinger L."/>
            <person name="Gallinger C."/>
            <person name="Pawlowski J."/>
            <person name="Sierra R."/>
            <person name="Euteneuer U."/>
            <person name="Pillet L."/>
            <person name="Moustafa A."/>
            <person name="Platzer M."/>
            <person name="Groth M."/>
            <person name="Szafranski K."/>
            <person name="Schliwa M."/>
        </authorList>
    </citation>
    <scope>NUCLEOTIDE SEQUENCE [LARGE SCALE GENOMIC DNA]</scope>
</reference>
<accession>X6MZ97</accession>
<gene>
    <name evidence="2" type="ORF">RFI_17870</name>
</gene>
<feature type="non-terminal residue" evidence="2">
    <location>
        <position position="165"/>
    </location>
</feature>
<dbReference type="Gene3D" id="3.40.50.300">
    <property type="entry name" value="P-loop containing nucleotide triphosphate hydrolases"/>
    <property type="match status" value="1"/>
</dbReference>
<name>X6MZ97_RETFI</name>
<dbReference type="AlphaFoldDB" id="X6MZ97"/>
<dbReference type="InterPro" id="IPR027417">
    <property type="entry name" value="P-loop_NTPase"/>
</dbReference>
<dbReference type="OrthoDB" id="2446163at2759"/>
<evidence type="ECO:0000313" key="2">
    <source>
        <dbReference type="EMBL" id="ETO19360.1"/>
    </source>
</evidence>